<protein>
    <submittedName>
        <fullName evidence="2">Uncharacterized protein</fullName>
    </submittedName>
</protein>
<reference evidence="2 3" key="1">
    <citation type="submission" date="2019-06" db="EMBL/GenBank/DDBJ databases">
        <title>Enrichment of Autotrophic Halophilic Microorganisms from Red Sea Brine Pool Using Microbial Electrosynthesis System.</title>
        <authorList>
            <person name="Alqahtani M.F."/>
            <person name="Bajracharya S."/>
            <person name="Katuri K.P."/>
            <person name="Ali M."/>
            <person name="Saikaly P.E."/>
        </authorList>
    </citation>
    <scope>NUCLEOTIDE SEQUENCE [LARGE SCALE GENOMIC DNA]</scope>
    <source>
        <strain evidence="2">MES6</strain>
    </source>
</reference>
<dbReference type="RefSeq" id="WP_273250008.1">
    <property type="nucleotide sequence ID" value="NZ_VENJ01000016.1"/>
</dbReference>
<feature type="compositionally biased region" description="Basic and acidic residues" evidence="1">
    <location>
        <begin position="21"/>
        <end position="32"/>
    </location>
</feature>
<comment type="caution">
    <text evidence="2">The sequence shown here is derived from an EMBL/GenBank/DDBJ whole genome shotgun (WGS) entry which is preliminary data.</text>
</comment>
<sequence length="109" mass="11723">MAPIWASHANPWADEDDEVLAQDHDENQEKSIDTLGEDEQLGTMDRKALGKLSNVADTFGGVTEKTAVTQAMVMSAALERVLAQAKVAAMVVTDATAIMWSKGEQNTFG</sequence>
<dbReference type="Proteomes" id="UP000483078">
    <property type="component" value="Unassembled WGS sequence"/>
</dbReference>
<accession>A0A7C9LP50</accession>
<proteinExistence type="predicted"/>
<evidence type="ECO:0000256" key="1">
    <source>
        <dbReference type="SAM" id="MobiDB-lite"/>
    </source>
</evidence>
<evidence type="ECO:0000313" key="2">
    <source>
        <dbReference type="EMBL" id="MTJ05182.1"/>
    </source>
</evidence>
<gene>
    <name evidence="2" type="ORF">FH759_10900</name>
</gene>
<name>A0A7C9LP50_9RHOB</name>
<dbReference type="AlphaFoldDB" id="A0A7C9LP50"/>
<feature type="region of interest" description="Disordered" evidence="1">
    <location>
        <begin position="21"/>
        <end position="40"/>
    </location>
</feature>
<organism evidence="2 3">
    <name type="scientific">Sediminimonas qiaohouensis</name>
    <dbReference type="NCBI Taxonomy" id="552061"/>
    <lineage>
        <taxon>Bacteria</taxon>
        <taxon>Pseudomonadati</taxon>
        <taxon>Pseudomonadota</taxon>
        <taxon>Alphaproteobacteria</taxon>
        <taxon>Rhodobacterales</taxon>
        <taxon>Roseobacteraceae</taxon>
        <taxon>Sediminimonas</taxon>
    </lineage>
</organism>
<dbReference type="EMBL" id="VENJ01000016">
    <property type="protein sequence ID" value="MTJ05182.1"/>
    <property type="molecule type" value="Genomic_DNA"/>
</dbReference>
<evidence type="ECO:0000313" key="3">
    <source>
        <dbReference type="Proteomes" id="UP000483078"/>
    </source>
</evidence>